<dbReference type="Proteomes" id="UP000198589">
    <property type="component" value="Unassembled WGS sequence"/>
</dbReference>
<sequence>MGPMSPQQHEWIIRPLVDAGLGLDLIRDLLFRLGFAAVVSEGRSTAAAVASLVSDQPAGVQAAWHEVIDRMISLHGTPA</sequence>
<accession>A0A1I2EI18</accession>
<evidence type="ECO:0000313" key="2">
    <source>
        <dbReference type="Proteomes" id="UP000198589"/>
    </source>
</evidence>
<protein>
    <submittedName>
        <fullName evidence="1">Uncharacterized protein</fullName>
    </submittedName>
</protein>
<organism evidence="1 2">
    <name type="scientific">Blastococcus tunisiensis</name>
    <dbReference type="NCBI Taxonomy" id="1798228"/>
    <lineage>
        <taxon>Bacteria</taxon>
        <taxon>Bacillati</taxon>
        <taxon>Actinomycetota</taxon>
        <taxon>Actinomycetes</taxon>
        <taxon>Geodermatophilales</taxon>
        <taxon>Geodermatophilaceae</taxon>
        <taxon>Blastococcus</taxon>
    </lineage>
</organism>
<dbReference type="RefSeq" id="WP_139228843.1">
    <property type="nucleotide sequence ID" value="NZ_FOND01000007.1"/>
</dbReference>
<reference evidence="2" key="1">
    <citation type="submission" date="2016-10" db="EMBL/GenBank/DDBJ databases">
        <authorList>
            <person name="Varghese N."/>
            <person name="Submissions S."/>
        </authorList>
    </citation>
    <scope>NUCLEOTIDE SEQUENCE [LARGE SCALE GENOMIC DNA]</scope>
    <source>
        <strain evidence="2">DSM 46838</strain>
    </source>
</reference>
<dbReference type="AlphaFoldDB" id="A0A1I2EI18"/>
<name>A0A1I2EI18_9ACTN</name>
<dbReference type="EMBL" id="FOND01000007">
    <property type="protein sequence ID" value="SFE92399.1"/>
    <property type="molecule type" value="Genomic_DNA"/>
</dbReference>
<evidence type="ECO:0000313" key="1">
    <source>
        <dbReference type="EMBL" id="SFE92399.1"/>
    </source>
</evidence>
<dbReference type="OrthoDB" id="5193321at2"/>
<gene>
    <name evidence="1" type="ORF">SAMN05216574_10765</name>
</gene>
<keyword evidence="2" id="KW-1185">Reference proteome</keyword>
<proteinExistence type="predicted"/>